<gene>
    <name evidence="7" type="ORF">AB1207_09965</name>
</gene>
<dbReference type="InterPro" id="IPR036291">
    <property type="entry name" value="NAD(P)-bd_dom_sf"/>
</dbReference>
<dbReference type="Gene3D" id="3.90.180.10">
    <property type="entry name" value="Medium-chain alcohol dehydrogenases, catalytic domain"/>
    <property type="match status" value="1"/>
</dbReference>
<dbReference type="Pfam" id="PF08240">
    <property type="entry name" value="ADH_N"/>
    <property type="match status" value="1"/>
</dbReference>
<dbReference type="InterPro" id="IPR011032">
    <property type="entry name" value="GroES-like_sf"/>
</dbReference>
<comment type="cofactor">
    <cofactor evidence="1 5">
        <name>Zn(2+)</name>
        <dbReference type="ChEBI" id="CHEBI:29105"/>
    </cofactor>
</comment>
<dbReference type="Gene3D" id="3.40.50.720">
    <property type="entry name" value="NAD(P)-binding Rossmann-like Domain"/>
    <property type="match status" value="1"/>
</dbReference>
<comment type="similarity">
    <text evidence="5">Belongs to the zinc-containing alcohol dehydrogenase family.</text>
</comment>
<evidence type="ECO:0000256" key="5">
    <source>
        <dbReference type="RuleBase" id="RU361277"/>
    </source>
</evidence>
<dbReference type="InterPro" id="IPR013149">
    <property type="entry name" value="ADH-like_C"/>
</dbReference>
<protein>
    <submittedName>
        <fullName evidence="7">Alcohol dehydrogenase catalytic domain-containing protein</fullName>
    </submittedName>
</protein>
<dbReference type="PANTHER" id="PTHR43401:SF2">
    <property type="entry name" value="L-THREONINE 3-DEHYDROGENASE"/>
    <property type="match status" value="1"/>
</dbReference>
<dbReference type="PROSITE" id="PS00059">
    <property type="entry name" value="ADH_ZINC"/>
    <property type="match status" value="1"/>
</dbReference>
<dbReference type="InterPro" id="IPR020843">
    <property type="entry name" value="ER"/>
</dbReference>
<dbReference type="PANTHER" id="PTHR43401">
    <property type="entry name" value="L-THREONINE 3-DEHYDROGENASE"/>
    <property type="match status" value="1"/>
</dbReference>
<dbReference type="InterPro" id="IPR002328">
    <property type="entry name" value="ADH_Zn_CS"/>
</dbReference>
<evidence type="ECO:0000256" key="1">
    <source>
        <dbReference type="ARBA" id="ARBA00001947"/>
    </source>
</evidence>
<evidence type="ECO:0000256" key="4">
    <source>
        <dbReference type="ARBA" id="ARBA00023002"/>
    </source>
</evidence>
<name>A0ABV3P6P5_9ACTN</name>
<feature type="domain" description="Enoyl reductase (ER)" evidence="6">
    <location>
        <begin position="8"/>
        <end position="343"/>
    </location>
</feature>
<accession>A0ABV3P6P5</accession>
<reference evidence="7 8" key="1">
    <citation type="submission" date="2024-07" db="EMBL/GenBank/DDBJ databases">
        <authorList>
            <person name="Thanompreechachai J."/>
            <person name="Duangmal K."/>
        </authorList>
    </citation>
    <scope>NUCLEOTIDE SEQUENCE [LARGE SCALE GENOMIC DNA]</scope>
    <source>
        <strain evidence="7 8">KCTC 19886</strain>
    </source>
</reference>
<dbReference type="RefSeq" id="WP_367637990.1">
    <property type="nucleotide sequence ID" value="NZ_JBFNQN010000006.1"/>
</dbReference>
<dbReference type="Pfam" id="PF00107">
    <property type="entry name" value="ADH_zinc_N"/>
    <property type="match status" value="1"/>
</dbReference>
<keyword evidence="4" id="KW-0560">Oxidoreductase</keyword>
<dbReference type="EMBL" id="JBFNQN010000006">
    <property type="protein sequence ID" value="MEW9265073.1"/>
    <property type="molecule type" value="Genomic_DNA"/>
</dbReference>
<evidence type="ECO:0000313" key="8">
    <source>
        <dbReference type="Proteomes" id="UP001555826"/>
    </source>
</evidence>
<organism evidence="7 8">
    <name type="scientific">Kineococcus endophyticus</name>
    <dbReference type="NCBI Taxonomy" id="1181883"/>
    <lineage>
        <taxon>Bacteria</taxon>
        <taxon>Bacillati</taxon>
        <taxon>Actinomycetota</taxon>
        <taxon>Actinomycetes</taxon>
        <taxon>Kineosporiales</taxon>
        <taxon>Kineosporiaceae</taxon>
        <taxon>Kineococcus</taxon>
    </lineage>
</organism>
<comment type="caution">
    <text evidence="7">The sequence shown here is derived from an EMBL/GenBank/DDBJ whole genome shotgun (WGS) entry which is preliminary data.</text>
</comment>
<keyword evidence="8" id="KW-1185">Reference proteome</keyword>
<keyword evidence="3 5" id="KW-0862">Zinc</keyword>
<evidence type="ECO:0000256" key="3">
    <source>
        <dbReference type="ARBA" id="ARBA00022833"/>
    </source>
</evidence>
<proteinExistence type="inferred from homology"/>
<dbReference type="SMART" id="SM00829">
    <property type="entry name" value="PKS_ER"/>
    <property type="match status" value="1"/>
</dbReference>
<dbReference type="Proteomes" id="UP001555826">
    <property type="component" value="Unassembled WGS sequence"/>
</dbReference>
<evidence type="ECO:0000259" key="6">
    <source>
        <dbReference type="SMART" id="SM00829"/>
    </source>
</evidence>
<evidence type="ECO:0000313" key="7">
    <source>
        <dbReference type="EMBL" id="MEW9265073.1"/>
    </source>
</evidence>
<dbReference type="InterPro" id="IPR050129">
    <property type="entry name" value="Zn_alcohol_dh"/>
</dbReference>
<dbReference type="SUPFAM" id="SSF51735">
    <property type="entry name" value="NAD(P)-binding Rossmann-fold domains"/>
    <property type="match status" value="1"/>
</dbReference>
<dbReference type="InterPro" id="IPR013154">
    <property type="entry name" value="ADH-like_N"/>
</dbReference>
<keyword evidence="2 5" id="KW-0479">Metal-binding</keyword>
<evidence type="ECO:0000256" key="2">
    <source>
        <dbReference type="ARBA" id="ARBA00022723"/>
    </source>
</evidence>
<sequence>MRAAIFHGPGDLRMEDVPDPEPGPGEVLVDVRAAATCGTDLKSYRRGHPKLFPVLPSRFGHEFAGVVRAVGDGVTGFSPGQRVVAANTAPCGHCWACTRGRLSLCENLEFLNGAFAEQVVIPAAIVARNTYVMPDSLSFEAAAPLEPLATVVHGIDESGISLGDTVVVHGAGPIGLMFTRLATLRGASVVSVDQTPWRLEQARAAGAVETIDLSDLPDPDSRVAAIKARTPGGRGADVSIEAVGLPAVWEQAVRTLRPGGTAVLFGGTPKGAPFSVDSSAMHYEEYTLKGVFHHTPDYVRTAVELLSTGKVDGTMLVTEVRPLEALVDSLEDMAAGRGSKFILQPGMQP</sequence>
<dbReference type="SUPFAM" id="SSF50129">
    <property type="entry name" value="GroES-like"/>
    <property type="match status" value="1"/>
</dbReference>